<dbReference type="OrthoDB" id="1394818at2759"/>
<comment type="caution">
    <text evidence="7">The sequence shown here is derived from an EMBL/GenBank/DDBJ whole genome shotgun (WGS) entry which is preliminary data.</text>
</comment>
<dbReference type="EMBL" id="MLFT02000008">
    <property type="protein sequence ID" value="PHT40244.1"/>
    <property type="molecule type" value="Genomic_DNA"/>
</dbReference>
<evidence type="ECO:0000256" key="5">
    <source>
        <dbReference type="ARBA" id="ARBA00023136"/>
    </source>
</evidence>
<evidence type="ECO:0000256" key="2">
    <source>
        <dbReference type="ARBA" id="ARBA00022692"/>
    </source>
</evidence>
<organism evidence="7 8">
    <name type="scientific">Capsicum baccatum</name>
    <name type="common">Peruvian pepper</name>
    <dbReference type="NCBI Taxonomy" id="33114"/>
    <lineage>
        <taxon>Eukaryota</taxon>
        <taxon>Viridiplantae</taxon>
        <taxon>Streptophyta</taxon>
        <taxon>Embryophyta</taxon>
        <taxon>Tracheophyta</taxon>
        <taxon>Spermatophyta</taxon>
        <taxon>Magnoliopsida</taxon>
        <taxon>eudicotyledons</taxon>
        <taxon>Gunneridae</taxon>
        <taxon>Pentapetalae</taxon>
        <taxon>asterids</taxon>
        <taxon>lamiids</taxon>
        <taxon>Solanales</taxon>
        <taxon>Solanaceae</taxon>
        <taxon>Solanoideae</taxon>
        <taxon>Capsiceae</taxon>
        <taxon>Capsicum</taxon>
    </lineage>
</organism>
<keyword evidence="5" id="KW-0472">Membrane</keyword>
<sequence>MFIINPNASDYCSPLNPSTLSWNKSKDCCSWDGVHCEKTTGQVIELDLYCSGLQGKFHSNSSLFQLSNHRWIDLSYNDFSGLLILPKFGELSSLTDLDLLRSVLQEEMQSNSTSIDAPDILDAINITSIKESTYVDSNTEVADMVKSHFDLELPVLGVGDKIPQYVFSDVLSSASIDAIKLKFSPLSFSVKGPLEFDCKVFDRVPKRDISTEFHSPSAPIVSLPPVLSINDCKWVDTGQLSDSFDRHQYNQIKLLGCAPLLINPLSSSSDAPKLFDKLAKRSRWISMFHHSEYIGEFEVLIEYSDNLTSFCNSYKLLGCNDPSLGPSRDEHPKT</sequence>
<evidence type="ECO:0000256" key="1">
    <source>
        <dbReference type="ARBA" id="ARBA00004479"/>
    </source>
</evidence>
<evidence type="ECO:0000256" key="4">
    <source>
        <dbReference type="ARBA" id="ARBA00022989"/>
    </source>
</evidence>
<dbReference type="Gene3D" id="3.80.10.10">
    <property type="entry name" value="Ribonuclease Inhibitor"/>
    <property type="match status" value="1"/>
</dbReference>
<dbReference type="AlphaFoldDB" id="A0A2G2W4V2"/>
<dbReference type="PANTHER" id="PTHR48061:SF10">
    <property type="entry name" value="LEUCINE-RICH REPEAT-CONTAINING N-TERMINAL PLANT-TYPE DOMAIN-CONTAINING PROTEIN"/>
    <property type="match status" value="1"/>
</dbReference>
<evidence type="ECO:0000313" key="7">
    <source>
        <dbReference type="EMBL" id="PHT40244.1"/>
    </source>
</evidence>
<dbReference type="PANTHER" id="PTHR48061">
    <property type="entry name" value="LEUCINE-RICH REPEAT RECEPTOR PROTEIN KINASE EMS1-LIKE-RELATED"/>
    <property type="match status" value="1"/>
</dbReference>
<dbReference type="InterPro" id="IPR032675">
    <property type="entry name" value="LRR_dom_sf"/>
</dbReference>
<comment type="subcellular location">
    <subcellularLocation>
        <location evidence="1">Membrane</location>
        <topology evidence="1">Single-pass type I membrane protein</topology>
    </subcellularLocation>
</comment>
<reference evidence="7 8" key="1">
    <citation type="journal article" date="2017" name="Genome Biol.">
        <title>New reference genome sequences of hot pepper reveal the massive evolution of plant disease-resistance genes by retroduplication.</title>
        <authorList>
            <person name="Kim S."/>
            <person name="Park J."/>
            <person name="Yeom S.I."/>
            <person name="Kim Y.M."/>
            <person name="Seo E."/>
            <person name="Kim K.T."/>
            <person name="Kim M.S."/>
            <person name="Lee J.M."/>
            <person name="Cheong K."/>
            <person name="Shin H.S."/>
            <person name="Kim S.B."/>
            <person name="Han K."/>
            <person name="Lee J."/>
            <person name="Park M."/>
            <person name="Lee H.A."/>
            <person name="Lee H.Y."/>
            <person name="Lee Y."/>
            <person name="Oh S."/>
            <person name="Lee J.H."/>
            <person name="Choi E."/>
            <person name="Choi E."/>
            <person name="Lee S.E."/>
            <person name="Jeon J."/>
            <person name="Kim H."/>
            <person name="Choi G."/>
            <person name="Song H."/>
            <person name="Lee J."/>
            <person name="Lee S.C."/>
            <person name="Kwon J.K."/>
            <person name="Lee H.Y."/>
            <person name="Koo N."/>
            <person name="Hong Y."/>
            <person name="Kim R.W."/>
            <person name="Kang W.H."/>
            <person name="Huh J.H."/>
            <person name="Kang B.C."/>
            <person name="Yang T.J."/>
            <person name="Lee Y.H."/>
            <person name="Bennetzen J.L."/>
            <person name="Choi D."/>
        </authorList>
    </citation>
    <scope>NUCLEOTIDE SEQUENCE [LARGE SCALE GENOMIC DNA]</scope>
    <source>
        <strain evidence="8">cv. PBC81</strain>
    </source>
</reference>
<keyword evidence="8" id="KW-1185">Reference proteome</keyword>
<name>A0A2G2W4V2_CAPBA</name>
<accession>A0A2G2W4V2</accession>
<keyword evidence="3" id="KW-0732">Signal</keyword>
<evidence type="ECO:0000313" key="8">
    <source>
        <dbReference type="Proteomes" id="UP000224567"/>
    </source>
</evidence>
<protein>
    <submittedName>
        <fullName evidence="7">Uncharacterized protein</fullName>
    </submittedName>
</protein>
<gene>
    <name evidence="7" type="ORF">CQW23_19098</name>
</gene>
<evidence type="ECO:0000256" key="3">
    <source>
        <dbReference type="ARBA" id="ARBA00022729"/>
    </source>
</evidence>
<reference evidence="8" key="2">
    <citation type="journal article" date="2017" name="J. Anim. Genet.">
        <title>Multiple reference genome sequences of hot pepper reveal the massive evolution of plant disease resistance genes by retroduplication.</title>
        <authorList>
            <person name="Kim S."/>
            <person name="Park J."/>
            <person name="Yeom S.-I."/>
            <person name="Kim Y.-M."/>
            <person name="Seo E."/>
            <person name="Kim K.-T."/>
            <person name="Kim M.-S."/>
            <person name="Lee J.M."/>
            <person name="Cheong K."/>
            <person name="Shin H.-S."/>
            <person name="Kim S.-B."/>
            <person name="Han K."/>
            <person name="Lee J."/>
            <person name="Park M."/>
            <person name="Lee H.-A."/>
            <person name="Lee H.-Y."/>
            <person name="Lee Y."/>
            <person name="Oh S."/>
            <person name="Lee J.H."/>
            <person name="Choi E."/>
            <person name="Choi E."/>
            <person name="Lee S.E."/>
            <person name="Jeon J."/>
            <person name="Kim H."/>
            <person name="Choi G."/>
            <person name="Song H."/>
            <person name="Lee J."/>
            <person name="Lee S.-C."/>
            <person name="Kwon J.-K."/>
            <person name="Lee H.-Y."/>
            <person name="Koo N."/>
            <person name="Hong Y."/>
            <person name="Kim R.W."/>
            <person name="Kang W.-H."/>
            <person name="Huh J.H."/>
            <person name="Kang B.-C."/>
            <person name="Yang T.-J."/>
            <person name="Lee Y.-H."/>
            <person name="Bennetzen J.L."/>
            <person name="Choi D."/>
        </authorList>
    </citation>
    <scope>NUCLEOTIDE SEQUENCE [LARGE SCALE GENOMIC DNA]</scope>
    <source>
        <strain evidence="8">cv. PBC81</strain>
    </source>
</reference>
<keyword evidence="6" id="KW-0325">Glycoprotein</keyword>
<dbReference type="Proteomes" id="UP000224567">
    <property type="component" value="Unassembled WGS sequence"/>
</dbReference>
<evidence type="ECO:0000256" key="6">
    <source>
        <dbReference type="ARBA" id="ARBA00023180"/>
    </source>
</evidence>
<proteinExistence type="predicted"/>
<dbReference type="SUPFAM" id="SSF52058">
    <property type="entry name" value="L domain-like"/>
    <property type="match status" value="1"/>
</dbReference>
<dbReference type="InterPro" id="IPR046956">
    <property type="entry name" value="RLP23-like"/>
</dbReference>
<keyword evidence="4" id="KW-1133">Transmembrane helix</keyword>
<keyword evidence="2" id="KW-0812">Transmembrane</keyword>
<dbReference type="GO" id="GO:0016020">
    <property type="term" value="C:membrane"/>
    <property type="evidence" value="ECO:0007669"/>
    <property type="project" value="UniProtKB-SubCell"/>
</dbReference>